<feature type="region of interest" description="Disordered" evidence="11">
    <location>
        <begin position="320"/>
        <end position="345"/>
    </location>
</feature>
<dbReference type="EMBL" id="JBBCAQ010000023">
    <property type="protein sequence ID" value="KAK7588141.1"/>
    <property type="molecule type" value="Genomic_DNA"/>
</dbReference>
<dbReference type="InterPro" id="IPR002108">
    <property type="entry name" value="ADF-H"/>
</dbReference>
<dbReference type="InterPro" id="IPR029006">
    <property type="entry name" value="ADF-H/Gelsolin-like_dom_sf"/>
</dbReference>
<feature type="compositionally biased region" description="Basic and acidic residues" evidence="11">
    <location>
        <begin position="320"/>
        <end position="329"/>
    </location>
</feature>
<evidence type="ECO:0000256" key="3">
    <source>
        <dbReference type="ARBA" id="ARBA00009557"/>
    </source>
</evidence>
<dbReference type="CDD" id="cd11285">
    <property type="entry name" value="ADF_Twf-N_like"/>
    <property type="match status" value="1"/>
</dbReference>
<comment type="similarity">
    <text evidence="3">Belongs to the actin-binding proteins ADF family. Twinfilin subfamily.</text>
</comment>
<evidence type="ECO:0000256" key="2">
    <source>
        <dbReference type="ARBA" id="ARBA00004544"/>
    </source>
</evidence>
<dbReference type="InterPro" id="IPR028458">
    <property type="entry name" value="Twinfilin"/>
</dbReference>
<name>A0AAN9Y3J4_9HEMI</name>
<dbReference type="GO" id="GO:0003785">
    <property type="term" value="F:actin monomer binding"/>
    <property type="evidence" value="ECO:0007669"/>
    <property type="project" value="TreeGrafter"/>
</dbReference>
<evidence type="ECO:0000259" key="12">
    <source>
        <dbReference type="PROSITE" id="PS51263"/>
    </source>
</evidence>
<keyword evidence="7" id="KW-0206">Cytoskeleton</keyword>
<evidence type="ECO:0000256" key="4">
    <source>
        <dbReference type="ARBA" id="ARBA00022490"/>
    </source>
</evidence>
<keyword evidence="4" id="KW-0963">Cytoplasm</keyword>
<protein>
    <recommendedName>
        <fullName evidence="10">Twinfilin</fullName>
    </recommendedName>
</protein>
<evidence type="ECO:0000256" key="5">
    <source>
        <dbReference type="ARBA" id="ARBA00022737"/>
    </source>
</evidence>
<feature type="compositionally biased region" description="Basic residues" evidence="11">
    <location>
        <begin position="335"/>
        <end position="345"/>
    </location>
</feature>
<dbReference type="GO" id="GO:0051015">
    <property type="term" value="F:actin filament binding"/>
    <property type="evidence" value="ECO:0007669"/>
    <property type="project" value="TreeGrafter"/>
</dbReference>
<evidence type="ECO:0000256" key="10">
    <source>
        <dbReference type="ARBA" id="ARBA00069496"/>
    </source>
</evidence>
<feature type="domain" description="ADF-H" evidence="12">
    <location>
        <begin position="1"/>
        <end position="139"/>
    </location>
</feature>
<dbReference type="GO" id="GO:0005884">
    <property type="term" value="C:actin filament"/>
    <property type="evidence" value="ECO:0007669"/>
    <property type="project" value="TreeGrafter"/>
</dbReference>
<dbReference type="GO" id="GO:0010976">
    <property type="term" value="P:positive regulation of neuron projection development"/>
    <property type="evidence" value="ECO:0007669"/>
    <property type="project" value="TreeGrafter"/>
</dbReference>
<comment type="subunit">
    <text evidence="8">Interacts with G-actin; ADP-actin form.</text>
</comment>
<keyword evidence="14" id="KW-1185">Reference proteome</keyword>
<dbReference type="GO" id="GO:0010591">
    <property type="term" value="P:regulation of lamellipodium assembly"/>
    <property type="evidence" value="ECO:0007669"/>
    <property type="project" value="TreeGrafter"/>
</dbReference>
<dbReference type="SMART" id="SM00102">
    <property type="entry name" value="ADF"/>
    <property type="match status" value="2"/>
</dbReference>
<dbReference type="CDD" id="cd11284">
    <property type="entry name" value="ADF_Twf-C_like"/>
    <property type="match status" value="1"/>
</dbReference>
<dbReference type="GO" id="GO:0030042">
    <property type="term" value="P:actin filament depolymerization"/>
    <property type="evidence" value="ECO:0007669"/>
    <property type="project" value="TreeGrafter"/>
</dbReference>
<dbReference type="PANTHER" id="PTHR13759">
    <property type="entry name" value="TWINFILIN"/>
    <property type="match status" value="1"/>
</dbReference>
<dbReference type="Gene3D" id="3.40.20.10">
    <property type="entry name" value="Severin"/>
    <property type="match status" value="2"/>
</dbReference>
<dbReference type="FunFam" id="3.40.20.10:FF:000042">
    <property type="entry name" value="Actin depolymerizing protein"/>
    <property type="match status" value="1"/>
</dbReference>
<keyword evidence="6" id="KW-0009">Actin-binding</keyword>
<evidence type="ECO:0000256" key="9">
    <source>
        <dbReference type="ARBA" id="ARBA00056419"/>
    </source>
</evidence>
<dbReference type="PROSITE" id="PS51263">
    <property type="entry name" value="ADF_H"/>
    <property type="match status" value="2"/>
</dbReference>
<evidence type="ECO:0000256" key="11">
    <source>
        <dbReference type="SAM" id="MobiDB-lite"/>
    </source>
</evidence>
<dbReference type="GO" id="GO:0005938">
    <property type="term" value="C:cell cortex"/>
    <property type="evidence" value="ECO:0007669"/>
    <property type="project" value="UniProtKB-SubCell"/>
</dbReference>
<evidence type="ECO:0000256" key="1">
    <source>
        <dbReference type="ARBA" id="ARBA00004245"/>
    </source>
</evidence>
<dbReference type="GO" id="GO:0051016">
    <property type="term" value="P:barbed-end actin filament capping"/>
    <property type="evidence" value="ECO:0007669"/>
    <property type="project" value="TreeGrafter"/>
</dbReference>
<gene>
    <name evidence="13" type="ORF">V9T40_005386</name>
</gene>
<evidence type="ECO:0000256" key="7">
    <source>
        <dbReference type="ARBA" id="ARBA00023212"/>
    </source>
</evidence>
<sequence length="345" mass="39110">MSHQTGIRANDELRKFFAKCKLGKVRLFKVSIDNEQLVLSDYKNVEKSWEDDFDPMVIPMIEPGQPSYILYRLDNKSDIGYDWLLISWSPDESPIRQKMLYASTKATLKQEFGNACIKEELHGTSEGEISLAGLRRYRKVESSPAPLTMQEEELARLSKAQSFTLSNAAIDTRTPTMSGVSFPVSNAVIDSVNQMVKRKINYIQLRIDIDNEEIHLVTDGIITVDQLSDQIPKDAARYHLYSFSHTYEGSTIQSVVFIYSMPGYSCSVKERMLYSSCKGPLLDIIESNLGLTVSKKLEIDATEKLTEDYLIDEIHPKQVADKPKFEKPKGPPSRGAKRLTKPQKV</sequence>
<evidence type="ECO:0000313" key="13">
    <source>
        <dbReference type="EMBL" id="KAK7588141.1"/>
    </source>
</evidence>
<keyword evidence="5" id="KW-0677">Repeat</keyword>
<dbReference type="PANTHER" id="PTHR13759:SF1">
    <property type="entry name" value="TWINFILIN"/>
    <property type="match status" value="1"/>
</dbReference>
<dbReference type="Proteomes" id="UP001367676">
    <property type="component" value="Unassembled WGS sequence"/>
</dbReference>
<proteinExistence type="inferred from homology"/>
<evidence type="ECO:0000256" key="8">
    <source>
        <dbReference type="ARBA" id="ARBA00038532"/>
    </source>
</evidence>
<evidence type="ECO:0000256" key="6">
    <source>
        <dbReference type="ARBA" id="ARBA00023203"/>
    </source>
</evidence>
<dbReference type="FunFam" id="3.40.20.10:FF:000007">
    <property type="entry name" value="Twinfilin-1 isoform 1"/>
    <property type="match status" value="1"/>
</dbReference>
<comment type="caution">
    <text evidence="13">The sequence shown here is derived from an EMBL/GenBank/DDBJ whole genome shotgun (WGS) entry which is preliminary data.</text>
</comment>
<organism evidence="13 14">
    <name type="scientific">Parthenolecanium corni</name>
    <dbReference type="NCBI Taxonomy" id="536013"/>
    <lineage>
        <taxon>Eukaryota</taxon>
        <taxon>Metazoa</taxon>
        <taxon>Ecdysozoa</taxon>
        <taxon>Arthropoda</taxon>
        <taxon>Hexapoda</taxon>
        <taxon>Insecta</taxon>
        <taxon>Pterygota</taxon>
        <taxon>Neoptera</taxon>
        <taxon>Paraneoptera</taxon>
        <taxon>Hemiptera</taxon>
        <taxon>Sternorrhyncha</taxon>
        <taxon>Coccoidea</taxon>
        <taxon>Coccidae</taxon>
        <taxon>Parthenolecanium</taxon>
    </lineage>
</organism>
<feature type="domain" description="ADF-H" evidence="12">
    <location>
        <begin position="177"/>
        <end position="315"/>
    </location>
</feature>
<reference evidence="13 14" key="1">
    <citation type="submission" date="2024-03" db="EMBL/GenBank/DDBJ databases">
        <title>Adaptation during the transition from Ophiocordyceps entomopathogen to insect associate is accompanied by gene loss and intensified selection.</title>
        <authorList>
            <person name="Ward C.M."/>
            <person name="Onetto C.A."/>
            <person name="Borneman A.R."/>
        </authorList>
    </citation>
    <scope>NUCLEOTIDE SEQUENCE [LARGE SCALE GENOMIC DNA]</scope>
    <source>
        <strain evidence="13">AWRI1</strain>
        <tissue evidence="13">Single Adult Female</tissue>
    </source>
</reference>
<comment type="function">
    <text evidence="9">Actin-binding protein involved in motile and morphological processes. Inhibits actin polymerization, likely by sequestering G-actin.</text>
</comment>
<dbReference type="Pfam" id="PF00241">
    <property type="entry name" value="Cofilin_ADF"/>
    <property type="match status" value="2"/>
</dbReference>
<dbReference type="GO" id="GO:0030016">
    <property type="term" value="C:myofibril"/>
    <property type="evidence" value="ECO:0007669"/>
    <property type="project" value="TreeGrafter"/>
</dbReference>
<comment type="subcellular location">
    <subcellularLocation>
        <location evidence="2">Cytoplasm</location>
        <location evidence="2">Cell cortex</location>
    </subcellularLocation>
    <subcellularLocation>
        <location evidence="1">Cytoplasm</location>
        <location evidence="1">Cytoskeleton</location>
    </subcellularLocation>
</comment>
<dbReference type="AlphaFoldDB" id="A0AAN9Y3J4"/>
<evidence type="ECO:0000313" key="14">
    <source>
        <dbReference type="Proteomes" id="UP001367676"/>
    </source>
</evidence>
<accession>A0AAN9Y3J4</accession>
<dbReference type="SUPFAM" id="SSF55753">
    <property type="entry name" value="Actin depolymerizing proteins"/>
    <property type="match status" value="2"/>
</dbReference>